<evidence type="ECO:0000256" key="1">
    <source>
        <dbReference type="ARBA" id="ARBA00001936"/>
    </source>
</evidence>
<evidence type="ECO:0000256" key="6">
    <source>
        <dbReference type="ARBA" id="ARBA00023211"/>
    </source>
</evidence>
<dbReference type="InterPro" id="IPR015797">
    <property type="entry name" value="NUDIX_hydrolase-like_dom_sf"/>
</dbReference>
<dbReference type="GO" id="GO:0016818">
    <property type="term" value="F:hydrolase activity, acting on acid anhydrides, in phosphorus-containing anhydrides"/>
    <property type="evidence" value="ECO:0007669"/>
    <property type="project" value="InterPro"/>
</dbReference>
<dbReference type="GO" id="GO:0005739">
    <property type="term" value="C:mitochondrion"/>
    <property type="evidence" value="ECO:0007669"/>
    <property type="project" value="TreeGrafter"/>
</dbReference>
<evidence type="ECO:0000313" key="9">
    <source>
        <dbReference type="Proteomes" id="UP000738325"/>
    </source>
</evidence>
<evidence type="ECO:0000256" key="5">
    <source>
        <dbReference type="ARBA" id="ARBA00022842"/>
    </source>
</evidence>
<evidence type="ECO:0000313" key="8">
    <source>
        <dbReference type="EMBL" id="KAG0321502.1"/>
    </source>
</evidence>
<evidence type="ECO:0000256" key="2">
    <source>
        <dbReference type="ARBA" id="ARBA00001946"/>
    </source>
</evidence>
<dbReference type="AlphaFoldDB" id="A0A9P6RL51"/>
<comment type="caution">
    <text evidence="8">The sequence shown here is derived from an EMBL/GenBank/DDBJ whole genome shotgun (WGS) entry which is preliminary data.</text>
</comment>
<gene>
    <name evidence="8" type="primary">NUDT19</name>
    <name evidence="8" type="ORF">BGZ99_003885</name>
</gene>
<dbReference type="InterPro" id="IPR000086">
    <property type="entry name" value="NUDIX_hydrolase_dom"/>
</dbReference>
<keyword evidence="9" id="KW-1185">Reference proteome</keyword>
<dbReference type="OrthoDB" id="1695362at2759"/>
<name>A0A9P6RL51_9FUNG</name>
<evidence type="ECO:0000256" key="3">
    <source>
        <dbReference type="ARBA" id="ARBA00022723"/>
    </source>
</evidence>
<comment type="cofactor">
    <cofactor evidence="1">
        <name>Mn(2+)</name>
        <dbReference type="ChEBI" id="CHEBI:29035"/>
    </cofactor>
</comment>
<dbReference type="Gene3D" id="3.90.79.10">
    <property type="entry name" value="Nucleoside Triphosphate Pyrophosphohydrolase"/>
    <property type="match status" value="1"/>
</dbReference>
<accession>A0A9P6RL51</accession>
<dbReference type="SUPFAM" id="SSF55811">
    <property type="entry name" value="Nudix"/>
    <property type="match status" value="1"/>
</dbReference>
<keyword evidence="4" id="KW-0378">Hydrolase</keyword>
<dbReference type="PANTHER" id="PTHR12318">
    <property type="entry name" value="TESTOSTERONE-REGULATED PROTEIN RP2"/>
    <property type="match status" value="1"/>
</dbReference>
<feature type="domain" description="Nudix hydrolase" evidence="7">
    <location>
        <begin position="8"/>
        <end position="124"/>
    </location>
</feature>
<keyword evidence="6" id="KW-0464">Manganese</keyword>
<evidence type="ECO:0000256" key="4">
    <source>
        <dbReference type="ARBA" id="ARBA00022801"/>
    </source>
</evidence>
<dbReference type="PANTHER" id="PTHR12318:SF0">
    <property type="entry name" value="ACYL-COENZYME A DIPHOSPHATASE NUDT19"/>
    <property type="match status" value="1"/>
</dbReference>
<keyword evidence="5" id="KW-0460">Magnesium</keyword>
<dbReference type="EMBL" id="JAAAIP010000242">
    <property type="protein sequence ID" value="KAG0321502.1"/>
    <property type="molecule type" value="Genomic_DNA"/>
</dbReference>
<dbReference type="PROSITE" id="PS51462">
    <property type="entry name" value="NUDIX"/>
    <property type="match status" value="1"/>
</dbReference>
<dbReference type="Proteomes" id="UP000738325">
    <property type="component" value="Unassembled WGS sequence"/>
</dbReference>
<keyword evidence="3" id="KW-0479">Metal-binding</keyword>
<organism evidence="8 9">
    <name type="scientific">Dissophora globulifera</name>
    <dbReference type="NCBI Taxonomy" id="979702"/>
    <lineage>
        <taxon>Eukaryota</taxon>
        <taxon>Fungi</taxon>
        <taxon>Fungi incertae sedis</taxon>
        <taxon>Mucoromycota</taxon>
        <taxon>Mortierellomycotina</taxon>
        <taxon>Mortierellomycetes</taxon>
        <taxon>Mortierellales</taxon>
        <taxon>Mortierellaceae</taxon>
        <taxon>Dissophora</taxon>
    </lineage>
</organism>
<evidence type="ECO:0000259" key="7">
    <source>
        <dbReference type="PROSITE" id="PS51462"/>
    </source>
</evidence>
<dbReference type="InterPro" id="IPR039121">
    <property type="entry name" value="NUDT19"/>
</dbReference>
<sequence length="124" mass="13681">MSPEDKEKLRDSSSIIIAAPISKSKVEPGMANYKILLLKRSRTGTAASAHVFPGGNVDQADHDPRWATLLNYKPKGPNAPPLHNAICAIREAFEESGVLITDPPTELSNDEIRIWRERVHDDGK</sequence>
<comment type="cofactor">
    <cofactor evidence="2">
        <name>Mg(2+)</name>
        <dbReference type="ChEBI" id="CHEBI:18420"/>
    </cofactor>
</comment>
<protein>
    <submittedName>
        <fullName evidence="8">Nucleoside diphosphate-linked moiety X motif 19, mitochondrial</fullName>
    </submittedName>
</protein>
<proteinExistence type="predicted"/>
<feature type="non-terminal residue" evidence="8">
    <location>
        <position position="1"/>
    </location>
</feature>
<dbReference type="GO" id="GO:0046872">
    <property type="term" value="F:metal ion binding"/>
    <property type="evidence" value="ECO:0007669"/>
    <property type="project" value="UniProtKB-KW"/>
</dbReference>
<reference evidence="8" key="1">
    <citation type="journal article" date="2020" name="Fungal Divers.">
        <title>Resolving the Mortierellaceae phylogeny through synthesis of multi-gene phylogenetics and phylogenomics.</title>
        <authorList>
            <person name="Vandepol N."/>
            <person name="Liber J."/>
            <person name="Desiro A."/>
            <person name="Na H."/>
            <person name="Kennedy M."/>
            <person name="Barry K."/>
            <person name="Grigoriev I.V."/>
            <person name="Miller A.N."/>
            <person name="O'Donnell K."/>
            <person name="Stajich J.E."/>
            <person name="Bonito G."/>
        </authorList>
    </citation>
    <scope>NUCLEOTIDE SEQUENCE</scope>
    <source>
        <strain evidence="8">REB-010B</strain>
    </source>
</reference>